<proteinExistence type="predicted"/>
<dbReference type="Proteomes" id="UP001279734">
    <property type="component" value="Unassembled WGS sequence"/>
</dbReference>
<evidence type="ECO:0000256" key="2">
    <source>
        <dbReference type="SAM" id="SignalP"/>
    </source>
</evidence>
<comment type="caution">
    <text evidence="3">The sequence shown here is derived from an EMBL/GenBank/DDBJ whole genome shotgun (WGS) entry which is preliminary data.</text>
</comment>
<name>A0AAD3TCG3_NEPGR</name>
<feature type="region of interest" description="Disordered" evidence="1">
    <location>
        <begin position="64"/>
        <end position="91"/>
    </location>
</feature>
<evidence type="ECO:0000313" key="4">
    <source>
        <dbReference type="Proteomes" id="UP001279734"/>
    </source>
</evidence>
<reference evidence="3" key="1">
    <citation type="submission" date="2023-05" db="EMBL/GenBank/DDBJ databases">
        <title>Nepenthes gracilis genome sequencing.</title>
        <authorList>
            <person name="Fukushima K."/>
        </authorList>
    </citation>
    <scope>NUCLEOTIDE SEQUENCE</scope>
    <source>
        <strain evidence="3">SING2019-196</strain>
    </source>
</reference>
<feature type="chain" id="PRO_5042279767" evidence="2">
    <location>
        <begin position="27"/>
        <end position="91"/>
    </location>
</feature>
<gene>
    <name evidence="3" type="ORF">Nepgr_028537</name>
</gene>
<keyword evidence="2" id="KW-0732">Signal</keyword>
<accession>A0AAD3TCG3</accession>
<evidence type="ECO:0000256" key="1">
    <source>
        <dbReference type="SAM" id="MobiDB-lite"/>
    </source>
</evidence>
<dbReference type="AlphaFoldDB" id="A0AAD3TCG3"/>
<keyword evidence="4" id="KW-1185">Reference proteome</keyword>
<sequence length="91" mass="9821">MMGKKSGSRRMVSLILSFSLLLAAVAVSTSRKLDSITQRRSIQDPSAQGNLEFRVSAKIGREEEGRSAIEIDDYSPPGSNPGHDPPPPLTL</sequence>
<organism evidence="3 4">
    <name type="scientific">Nepenthes gracilis</name>
    <name type="common">Slender pitcher plant</name>
    <dbReference type="NCBI Taxonomy" id="150966"/>
    <lineage>
        <taxon>Eukaryota</taxon>
        <taxon>Viridiplantae</taxon>
        <taxon>Streptophyta</taxon>
        <taxon>Embryophyta</taxon>
        <taxon>Tracheophyta</taxon>
        <taxon>Spermatophyta</taxon>
        <taxon>Magnoliopsida</taxon>
        <taxon>eudicotyledons</taxon>
        <taxon>Gunneridae</taxon>
        <taxon>Pentapetalae</taxon>
        <taxon>Caryophyllales</taxon>
        <taxon>Nepenthaceae</taxon>
        <taxon>Nepenthes</taxon>
    </lineage>
</organism>
<evidence type="ECO:0000313" key="3">
    <source>
        <dbReference type="EMBL" id="GMH26694.1"/>
    </source>
</evidence>
<dbReference type="EMBL" id="BSYO01000031">
    <property type="protein sequence ID" value="GMH26694.1"/>
    <property type="molecule type" value="Genomic_DNA"/>
</dbReference>
<protein>
    <submittedName>
        <fullName evidence="3">Uncharacterized protein</fullName>
    </submittedName>
</protein>
<feature type="signal peptide" evidence="2">
    <location>
        <begin position="1"/>
        <end position="26"/>
    </location>
</feature>